<keyword evidence="6" id="KW-1133">Transmembrane helix</keyword>
<dbReference type="GO" id="GO:0004672">
    <property type="term" value="F:protein kinase activity"/>
    <property type="evidence" value="ECO:0007669"/>
    <property type="project" value="InterPro"/>
</dbReference>
<keyword evidence="7" id="KW-0732">Signal</keyword>
<dbReference type="PANTHER" id="PTHR44329">
    <property type="entry name" value="SERINE/THREONINE-PROTEIN KINASE TNNI3K-RELATED"/>
    <property type="match status" value="1"/>
</dbReference>
<protein>
    <recommendedName>
        <fullName evidence="11">Protein kinase domain-containing protein</fullName>
    </recommendedName>
</protein>
<proteinExistence type="predicted"/>
<dbReference type="Gene3D" id="1.10.510.10">
    <property type="entry name" value="Transferase(Phosphotransferase) domain 1"/>
    <property type="match status" value="1"/>
</dbReference>
<feature type="coiled-coil region" evidence="5">
    <location>
        <begin position="1137"/>
        <end position="1213"/>
    </location>
</feature>
<evidence type="ECO:0000259" key="9">
    <source>
        <dbReference type="PROSITE" id="PS50835"/>
    </source>
</evidence>
<keyword evidence="6" id="KW-0472">Membrane</keyword>
<dbReference type="Pfam" id="PF13927">
    <property type="entry name" value="Ig_3"/>
    <property type="match status" value="1"/>
</dbReference>
<keyword evidence="5" id="KW-0175">Coiled coil</keyword>
<feature type="transmembrane region" description="Helical" evidence="6">
    <location>
        <begin position="384"/>
        <end position="404"/>
    </location>
</feature>
<feature type="chain" id="PRO_5012710963" description="Protein kinase domain-containing protein" evidence="7">
    <location>
        <begin position="25"/>
        <end position="1470"/>
    </location>
</feature>
<feature type="binding site" evidence="4">
    <location>
        <position position="1255"/>
    </location>
    <ligand>
        <name>ATP</name>
        <dbReference type="ChEBI" id="CHEBI:30616"/>
    </ligand>
</feature>
<dbReference type="STRING" id="400682.A0A1X7VVH9"/>
<dbReference type="Gene3D" id="2.120.10.80">
    <property type="entry name" value="Kelch-type beta propeller"/>
    <property type="match status" value="2"/>
</dbReference>
<sequence length="1470" mass="164755">MILCLCFQLMLCLFIHYSVPRTGAVIIPLPAATIFPSGSVVPIVDQSFNLNCTGTGTLRWYRGFNLDTPLDRYTQLIDSINNTLSLMITLSDDESGQTDERSHTYFCTANNSLGVARSQSVLTPFFQGFGDIDNTTVIVRLGEAVALLCNVTQRPVPTIIVLECVREVLEYLTVSVICSGTDVYSNVTYFIKDINNIKGLVLVPQYQQCNINIAFTNDVGSSQPFIVPLDTITTTSTFVPSATSSLFTTTQSFPTTTQSTPSSPTMSNSNVASAVVMSLLSVIIVSLIISLTISVVFFFYKRKVYRSRTASLQSQVVTTSSKQFHTVMTNDDNSEESPWPGAVRVLFRESLPRIPGPSFVLVSFRFWFCFVSAFTTILDSEKGATIILLPAATIFLSGTVVPIVDQSFNLNCTGTGTLRWYRGFNLDTPLDRYTQLIDSINNTLSLMITLSDDESGQTDERNRTFFCTANNSLGVARSQSLLIPFFQGFGDIDNTTMIVRLGQAVALLCNVTQRPVPTIVWYKNNTIIEPNTVDDTNPKYILLDDGQHLVIYDLVNDDITATYKCGVNNVVNPQNSSDNYTLYEGSGTDVYSNVTYFIKDMNNIRGLVLVPQYQQCNISIAFTNDVGSSQPFIVPLDTIIMYATTTNTVPTTSSFPTATPSSAMNSNSLTVASAVTMSLLSAVIISLIICLTISVIFIIYKKKAYKTPSSQHHEIATASNEAYQFHSLMTDNNPAYDHRYQPRYQLNERAGHFSVSVSLDDTVFVWAGRQDGRLPEVHDSEEKRRTTSSIQYLSLSTGQWVNRDTTGSPPLGVRGYSCSAINKKLYYFGGYCGHDVCFHNSITELDTVTFQWRVIEATNTTRPVMMRCHGGMITFEHNGMHHLLIIGGIGSKPTLQAPHTEYTKLPDGRWRTNEHSVYNLSSRKWSNPLIVGQYPPHIHGFIIEKINNTKAILFGGSESDDTVGAVFVSNHIYQLEISIGTVCWQRIKKPQAMSLWPEVRYIHAAAVIPGSSPMLLISGGRDNSDDIIDDCWILDITEYSWLKLDVPHCISKRWGHSLSVFNMSPHCIWVITIGGLDDSKKCVKFPNTVMLTELVTSGKGNWIVSATLNSHDLTTEEYRTMYHHQLKLVRKEWLGESQQLNDCKVELQQKEAELQQQKNQREQDAQFFHIRMEQKDREEAVKEQEMLRYRYQLQEKERELHESQEANRVYQQQVVRNDHWVICKDEVILTHKELGRGSYASVKVGIFRGLRVAVKSLHTIIISEYNLALFSREMSIASQLRHPNLVQFIGATKVGNPLILTELMSTSLHKELQKNQLTKEQILSIAQDVALGLNYLHLFKPQPIIHRDVSSPNVLLKPCTRPAGYDAKLADYGTANLQEAATTVMPGNQAYAAPEAFNPELHSPAMDIYSYSILLMEMVLHQPPAMKREAREQQACQVSWSTMKSIIQTGINTDPRARPHMTLILQKLNE</sequence>
<dbReference type="OrthoDB" id="10012075at2759"/>
<dbReference type="PROSITE" id="PS50835">
    <property type="entry name" value="IG_LIKE"/>
    <property type="match status" value="2"/>
</dbReference>
<dbReference type="InParanoid" id="A0A1X7VVH9"/>
<feature type="domain" description="Ig-like" evidence="9">
    <location>
        <begin position="20"/>
        <end position="123"/>
    </location>
</feature>
<evidence type="ECO:0000313" key="10">
    <source>
        <dbReference type="EnsemblMetazoa" id="Aqu2.1.43879_001"/>
    </source>
</evidence>
<dbReference type="SUPFAM" id="SSF50965">
    <property type="entry name" value="Galactose oxidase, central domain"/>
    <property type="match status" value="1"/>
</dbReference>
<dbReference type="PROSITE" id="PS50011">
    <property type="entry name" value="PROTEIN_KINASE_DOM"/>
    <property type="match status" value="1"/>
</dbReference>
<dbReference type="Gene3D" id="3.30.200.20">
    <property type="entry name" value="Phosphorylase Kinase, domain 1"/>
    <property type="match status" value="1"/>
</dbReference>
<keyword evidence="2 4" id="KW-0067">ATP-binding</keyword>
<accession>A0A1X7VVH9</accession>
<feature type="transmembrane region" description="Helical" evidence="6">
    <location>
        <begin position="674"/>
        <end position="700"/>
    </location>
</feature>
<dbReference type="SUPFAM" id="SSF117281">
    <property type="entry name" value="Kelch motif"/>
    <property type="match status" value="1"/>
</dbReference>
<feature type="domain" description="Ig-like" evidence="9">
    <location>
        <begin position="484"/>
        <end position="583"/>
    </location>
</feature>
<evidence type="ECO:0000256" key="5">
    <source>
        <dbReference type="SAM" id="Coils"/>
    </source>
</evidence>
<dbReference type="InterPro" id="IPR000719">
    <property type="entry name" value="Prot_kinase_dom"/>
</dbReference>
<keyword evidence="3" id="KW-0393">Immunoglobulin domain</keyword>
<dbReference type="InterPro" id="IPR011009">
    <property type="entry name" value="Kinase-like_dom_sf"/>
</dbReference>
<dbReference type="PROSITE" id="PS00107">
    <property type="entry name" value="PROTEIN_KINASE_ATP"/>
    <property type="match status" value="1"/>
</dbReference>
<feature type="transmembrane region" description="Helical" evidence="6">
    <location>
        <begin position="271"/>
        <end position="300"/>
    </location>
</feature>
<dbReference type="InterPro" id="IPR017441">
    <property type="entry name" value="Protein_kinase_ATP_BS"/>
</dbReference>
<dbReference type="InterPro" id="IPR036179">
    <property type="entry name" value="Ig-like_dom_sf"/>
</dbReference>
<dbReference type="PANTHER" id="PTHR44329:SF298">
    <property type="entry name" value="MIXED LINEAGE KINASE DOMAIN-LIKE PROTEIN"/>
    <property type="match status" value="1"/>
</dbReference>
<dbReference type="GO" id="GO:0005524">
    <property type="term" value="F:ATP binding"/>
    <property type="evidence" value="ECO:0007669"/>
    <property type="project" value="UniProtKB-UniRule"/>
</dbReference>
<dbReference type="InterPro" id="IPR051681">
    <property type="entry name" value="Ser/Thr_Kinases-Pseudokinases"/>
</dbReference>
<evidence type="ECO:0000256" key="7">
    <source>
        <dbReference type="SAM" id="SignalP"/>
    </source>
</evidence>
<evidence type="ECO:0008006" key="11">
    <source>
        <dbReference type="Google" id="ProtNLM"/>
    </source>
</evidence>
<dbReference type="Pfam" id="PF00069">
    <property type="entry name" value="Pkinase"/>
    <property type="match status" value="1"/>
</dbReference>
<dbReference type="InterPro" id="IPR013783">
    <property type="entry name" value="Ig-like_fold"/>
</dbReference>
<dbReference type="Gene3D" id="2.60.40.10">
    <property type="entry name" value="Immunoglobulins"/>
    <property type="match status" value="1"/>
</dbReference>
<dbReference type="SMART" id="SM00408">
    <property type="entry name" value="IGc2"/>
    <property type="match status" value="2"/>
</dbReference>
<dbReference type="InterPro" id="IPR007110">
    <property type="entry name" value="Ig-like_dom"/>
</dbReference>
<dbReference type="SUPFAM" id="SSF56112">
    <property type="entry name" value="Protein kinase-like (PK-like)"/>
    <property type="match status" value="1"/>
</dbReference>
<dbReference type="InterPro" id="IPR003599">
    <property type="entry name" value="Ig_sub"/>
</dbReference>
<organism evidence="10">
    <name type="scientific">Amphimedon queenslandica</name>
    <name type="common">Sponge</name>
    <dbReference type="NCBI Taxonomy" id="400682"/>
    <lineage>
        <taxon>Eukaryota</taxon>
        <taxon>Metazoa</taxon>
        <taxon>Porifera</taxon>
        <taxon>Demospongiae</taxon>
        <taxon>Heteroscleromorpha</taxon>
        <taxon>Haplosclerida</taxon>
        <taxon>Niphatidae</taxon>
        <taxon>Amphimedon</taxon>
    </lineage>
</organism>
<dbReference type="InterPro" id="IPR003598">
    <property type="entry name" value="Ig_sub2"/>
</dbReference>
<evidence type="ECO:0000256" key="6">
    <source>
        <dbReference type="SAM" id="Phobius"/>
    </source>
</evidence>
<dbReference type="EnsemblMetazoa" id="Aqu2.1.43879_001">
    <property type="protein sequence ID" value="Aqu2.1.43879_001"/>
    <property type="gene ID" value="Aqu2.1.43879"/>
</dbReference>
<dbReference type="InterPro" id="IPR015915">
    <property type="entry name" value="Kelch-typ_b-propeller"/>
</dbReference>
<dbReference type="InterPro" id="IPR011043">
    <property type="entry name" value="Gal_Oxase/kelch_b-propeller"/>
</dbReference>
<keyword evidence="6" id="KW-0812">Transmembrane</keyword>
<feature type="domain" description="Protein kinase" evidence="8">
    <location>
        <begin position="1228"/>
        <end position="1470"/>
    </location>
</feature>
<feature type="signal peptide" evidence="7">
    <location>
        <begin position="1"/>
        <end position="24"/>
    </location>
</feature>
<evidence type="ECO:0000259" key="8">
    <source>
        <dbReference type="PROSITE" id="PS50011"/>
    </source>
</evidence>
<evidence type="ECO:0000256" key="2">
    <source>
        <dbReference type="ARBA" id="ARBA00022840"/>
    </source>
</evidence>
<dbReference type="SUPFAM" id="SSF48726">
    <property type="entry name" value="Immunoglobulin"/>
    <property type="match status" value="2"/>
</dbReference>
<evidence type="ECO:0000256" key="1">
    <source>
        <dbReference type="ARBA" id="ARBA00022741"/>
    </source>
</evidence>
<evidence type="ECO:0000256" key="4">
    <source>
        <dbReference type="PROSITE-ProRule" id="PRU10141"/>
    </source>
</evidence>
<dbReference type="Pfam" id="PF24681">
    <property type="entry name" value="Kelch_KLHDC2_KLHL20_DRC7"/>
    <property type="match status" value="2"/>
</dbReference>
<name>A0A1X7VVH9_AMPQE</name>
<keyword evidence="1 4" id="KW-0547">Nucleotide-binding</keyword>
<feature type="transmembrane region" description="Helical" evidence="6">
    <location>
        <begin position="358"/>
        <end position="378"/>
    </location>
</feature>
<dbReference type="SMART" id="SM00409">
    <property type="entry name" value="IG"/>
    <property type="match status" value="3"/>
</dbReference>
<dbReference type="GO" id="GO:0097527">
    <property type="term" value="P:necroptotic signaling pathway"/>
    <property type="evidence" value="ECO:0007669"/>
    <property type="project" value="TreeGrafter"/>
</dbReference>
<reference evidence="10" key="1">
    <citation type="submission" date="2017-05" db="UniProtKB">
        <authorList>
            <consortium name="EnsemblMetazoa"/>
        </authorList>
    </citation>
    <scope>IDENTIFICATION</scope>
</reference>
<evidence type="ECO:0000256" key="3">
    <source>
        <dbReference type="ARBA" id="ARBA00023319"/>
    </source>
</evidence>